<evidence type="ECO:0000313" key="12">
    <source>
        <dbReference type="Proteomes" id="UP001155500"/>
    </source>
</evidence>
<name>A0A9X4PCF3_9PAST</name>
<dbReference type="SUPFAM" id="SSF55874">
    <property type="entry name" value="ATPase domain of HSP90 chaperone/DNA topoisomerase II/histidine kinase"/>
    <property type="match status" value="1"/>
</dbReference>
<protein>
    <recommendedName>
        <fullName evidence="10">Histidine kinase domain-containing protein</fullName>
    </recommendedName>
</protein>
<dbReference type="PROSITE" id="PS50109">
    <property type="entry name" value="HIS_KIN"/>
    <property type="match status" value="1"/>
</dbReference>
<dbReference type="Gene3D" id="1.20.5.1930">
    <property type="match status" value="1"/>
</dbReference>
<proteinExistence type="predicted"/>
<dbReference type="Gene3D" id="3.30.565.10">
    <property type="entry name" value="Histidine kinase-like ATPase, C-terminal domain"/>
    <property type="match status" value="1"/>
</dbReference>
<feature type="transmembrane region" description="Helical" evidence="9">
    <location>
        <begin position="63"/>
        <end position="81"/>
    </location>
</feature>
<dbReference type="Pfam" id="PF02518">
    <property type="entry name" value="HATPase_c"/>
    <property type="match status" value="1"/>
</dbReference>
<feature type="transmembrane region" description="Helical" evidence="9">
    <location>
        <begin position="119"/>
        <end position="138"/>
    </location>
</feature>
<evidence type="ECO:0000256" key="3">
    <source>
        <dbReference type="ARBA" id="ARBA00022679"/>
    </source>
</evidence>
<evidence type="ECO:0000256" key="8">
    <source>
        <dbReference type="ARBA" id="ARBA00023136"/>
    </source>
</evidence>
<evidence type="ECO:0000256" key="2">
    <source>
        <dbReference type="ARBA" id="ARBA00022475"/>
    </source>
</evidence>
<dbReference type="GO" id="GO:0046983">
    <property type="term" value="F:protein dimerization activity"/>
    <property type="evidence" value="ECO:0007669"/>
    <property type="project" value="InterPro"/>
</dbReference>
<evidence type="ECO:0000313" key="11">
    <source>
        <dbReference type="EMBL" id="MDG6895089.1"/>
    </source>
</evidence>
<keyword evidence="3" id="KW-0808">Transferase</keyword>
<keyword evidence="2" id="KW-1003">Cell membrane</keyword>
<dbReference type="InterPro" id="IPR036890">
    <property type="entry name" value="HATPase_C_sf"/>
</dbReference>
<dbReference type="InterPro" id="IPR050482">
    <property type="entry name" value="Sensor_HK_TwoCompSys"/>
</dbReference>
<feature type="transmembrane region" description="Helical" evidence="9">
    <location>
        <begin position="87"/>
        <end position="107"/>
    </location>
</feature>
<keyword evidence="4 9" id="KW-0812">Transmembrane</keyword>
<dbReference type="PANTHER" id="PTHR24421">
    <property type="entry name" value="NITRATE/NITRITE SENSOR PROTEIN NARX-RELATED"/>
    <property type="match status" value="1"/>
</dbReference>
<keyword evidence="12" id="KW-1185">Reference proteome</keyword>
<dbReference type="PANTHER" id="PTHR24421:SF58">
    <property type="entry name" value="SIGNAL TRANSDUCTION HISTIDINE-PROTEIN KINASE_PHOSPHATASE UHPB"/>
    <property type="match status" value="1"/>
</dbReference>
<comment type="caution">
    <text evidence="11">The sequence shown here is derived from an EMBL/GenBank/DDBJ whole genome shotgun (WGS) entry which is preliminary data.</text>
</comment>
<feature type="transmembrane region" description="Helical" evidence="9">
    <location>
        <begin position="7"/>
        <end position="32"/>
    </location>
</feature>
<dbReference type="InterPro" id="IPR011712">
    <property type="entry name" value="Sig_transdc_His_kin_sub3_dim/P"/>
</dbReference>
<dbReference type="CDD" id="cd16917">
    <property type="entry name" value="HATPase_UhpB-NarQ-NarX-like"/>
    <property type="match status" value="1"/>
</dbReference>
<dbReference type="NCBIfam" id="NF008649">
    <property type="entry name" value="PRK11644.1"/>
    <property type="match status" value="1"/>
</dbReference>
<evidence type="ECO:0000256" key="5">
    <source>
        <dbReference type="ARBA" id="ARBA00022777"/>
    </source>
</evidence>
<dbReference type="Proteomes" id="UP001155500">
    <property type="component" value="Unassembled WGS sequence"/>
</dbReference>
<dbReference type="EMBL" id="LWID01000001">
    <property type="protein sequence ID" value="MDG6895089.1"/>
    <property type="molecule type" value="Genomic_DNA"/>
</dbReference>
<evidence type="ECO:0000259" key="10">
    <source>
        <dbReference type="PROSITE" id="PS50109"/>
    </source>
</evidence>
<keyword evidence="6 9" id="KW-1133">Transmembrane helix</keyword>
<keyword evidence="8 9" id="KW-0472">Membrane</keyword>
<comment type="subcellular location">
    <subcellularLocation>
        <location evidence="1">Cell membrane</location>
        <topology evidence="1">Multi-pass membrane protein</topology>
    </subcellularLocation>
</comment>
<feature type="transmembrane region" description="Helical" evidence="9">
    <location>
        <begin position="210"/>
        <end position="229"/>
    </location>
</feature>
<feature type="transmembrane region" description="Helical" evidence="9">
    <location>
        <begin position="144"/>
        <end position="163"/>
    </location>
</feature>
<evidence type="ECO:0000256" key="1">
    <source>
        <dbReference type="ARBA" id="ARBA00004651"/>
    </source>
</evidence>
<feature type="domain" description="Histidine kinase" evidence="10">
    <location>
        <begin position="318"/>
        <end position="514"/>
    </location>
</feature>
<organism evidence="11 12">
    <name type="scientific">Volucribacter amazonae</name>
    <dbReference type="NCBI Taxonomy" id="256731"/>
    <lineage>
        <taxon>Bacteria</taxon>
        <taxon>Pseudomonadati</taxon>
        <taxon>Pseudomonadota</taxon>
        <taxon>Gammaproteobacteria</taxon>
        <taxon>Pasteurellales</taxon>
        <taxon>Pasteurellaceae</taxon>
        <taxon>Volucribacter</taxon>
    </lineage>
</organism>
<dbReference type="SMART" id="SM00387">
    <property type="entry name" value="HATPase_c"/>
    <property type="match status" value="1"/>
</dbReference>
<dbReference type="Pfam" id="PF07730">
    <property type="entry name" value="HisKA_3"/>
    <property type="match status" value="1"/>
</dbReference>
<dbReference type="InterPro" id="IPR007895">
    <property type="entry name" value="MASE1"/>
</dbReference>
<evidence type="ECO:0000256" key="9">
    <source>
        <dbReference type="SAM" id="Phobius"/>
    </source>
</evidence>
<keyword evidence="7" id="KW-0902">Two-component regulatory system</keyword>
<feature type="transmembrane region" description="Helical" evidence="9">
    <location>
        <begin position="184"/>
        <end position="204"/>
    </location>
</feature>
<sequence>MLITNRLFFILISNIYTGFLISCTYFCLWVIGDYLLNNKVLALLFLPFYLRIGILLHINIRFWFITLLCEWFLIILIYSTLPQKTYFLIYLASLITTFICYGLKPFYLSLQQQWKKLSFQLILIILFSILNCILFLSNEIPTKINFIVNLTGGLLLLPFCYLIKEYVFNHHWVPITANLVHKPLSLRTRHISLYILLFLVNIYIQMKLPITFSRFSIFCLAIPIILLAFHYGWQGALLATLLNSIALIATNHNFSNIEVSDLLLTLSAQTVTGIFLGLAIQHQRDLHQSITTELLKNKLLTKQLINTEEAIRKEIARELHDEIGQNITAIRTQANIIKRLDKAKITENYINMIELLSSNVYDTTKSLLNRLRPKLLDDLDLYQSIQSLFINLGFEKYNIKTEIKWYNPNNVELDPIIEITLYRLCQEALNNIIKYAKANKVTLSLHFSLNDVQLMVQDNGIGFDPIQIFTGYGIKGMQERTEVLNGEFHLSSTTSEKNTIKQGTIIKIRLPLNNNEK</sequence>
<dbReference type="InterPro" id="IPR003594">
    <property type="entry name" value="HATPase_dom"/>
</dbReference>
<gene>
    <name evidence="11" type="ORF">A6A20_05465</name>
</gene>
<evidence type="ECO:0000256" key="7">
    <source>
        <dbReference type="ARBA" id="ARBA00023012"/>
    </source>
</evidence>
<evidence type="ECO:0000256" key="4">
    <source>
        <dbReference type="ARBA" id="ARBA00022692"/>
    </source>
</evidence>
<evidence type="ECO:0000256" key="6">
    <source>
        <dbReference type="ARBA" id="ARBA00022989"/>
    </source>
</evidence>
<accession>A0A9X4PCF3</accession>
<reference evidence="11" key="1">
    <citation type="submission" date="2016-03" db="EMBL/GenBank/DDBJ databases">
        <title>Co-evolution between Pasteurellaceae and their hosts.</title>
        <authorList>
            <person name="Hansen M.J."/>
            <person name="Bojesen A.M."/>
            <person name="Planet P."/>
        </authorList>
    </citation>
    <scope>NUCLEOTIDE SEQUENCE</scope>
    <source>
        <strain evidence="11">146/S8/89</strain>
    </source>
</reference>
<keyword evidence="5" id="KW-0418">Kinase</keyword>
<dbReference type="AlphaFoldDB" id="A0A9X4PCF3"/>
<dbReference type="InterPro" id="IPR005467">
    <property type="entry name" value="His_kinase_dom"/>
</dbReference>
<dbReference type="RefSeq" id="WP_279572526.1">
    <property type="nucleotide sequence ID" value="NZ_LWID01000001.1"/>
</dbReference>
<dbReference type="Pfam" id="PF05231">
    <property type="entry name" value="MASE1"/>
    <property type="match status" value="1"/>
</dbReference>
<dbReference type="GO" id="GO:0005886">
    <property type="term" value="C:plasma membrane"/>
    <property type="evidence" value="ECO:0007669"/>
    <property type="project" value="UniProtKB-SubCell"/>
</dbReference>
<dbReference type="GO" id="GO:0000155">
    <property type="term" value="F:phosphorelay sensor kinase activity"/>
    <property type="evidence" value="ECO:0007669"/>
    <property type="project" value="InterPro"/>
</dbReference>
<dbReference type="PROSITE" id="PS51257">
    <property type="entry name" value="PROKAR_LIPOPROTEIN"/>
    <property type="match status" value="1"/>
</dbReference>